<accession>A0AAV7P9W4</accession>
<evidence type="ECO:0000313" key="2">
    <source>
        <dbReference type="EMBL" id="KAJ1124256.1"/>
    </source>
</evidence>
<sequence>MIWFAQWPLFRGGSSLSAGSLGPPVYRGGRHPFHPKRLLASAAVQTRESPLERCASLPGPRLPDSRGAGRREVPARRRCCFRAWGARTSEPGPGSPHGICSCLVHGARLVRTAPPRGGLSPGPSALRVTRSGSARGGRAGKPVLSHEPGRAPQADPPSWFSLCLCRSGRVQRPRLGAHHRRPQRVAESSGARGSTQGDF</sequence>
<feature type="region of interest" description="Disordered" evidence="1">
    <location>
        <begin position="114"/>
        <end position="155"/>
    </location>
</feature>
<feature type="region of interest" description="Disordered" evidence="1">
    <location>
        <begin position="174"/>
        <end position="199"/>
    </location>
</feature>
<evidence type="ECO:0000256" key="1">
    <source>
        <dbReference type="SAM" id="MobiDB-lite"/>
    </source>
</evidence>
<keyword evidence="3" id="KW-1185">Reference proteome</keyword>
<feature type="region of interest" description="Disordered" evidence="1">
    <location>
        <begin position="50"/>
        <end position="69"/>
    </location>
</feature>
<dbReference type="AlphaFoldDB" id="A0AAV7P9W4"/>
<gene>
    <name evidence="2" type="ORF">NDU88_002717</name>
</gene>
<dbReference type="EMBL" id="JANPWB010000011">
    <property type="protein sequence ID" value="KAJ1124256.1"/>
    <property type="molecule type" value="Genomic_DNA"/>
</dbReference>
<name>A0AAV7P9W4_PLEWA</name>
<protein>
    <submittedName>
        <fullName evidence="2">Uncharacterized protein</fullName>
    </submittedName>
</protein>
<reference evidence="2" key="1">
    <citation type="journal article" date="2022" name="bioRxiv">
        <title>Sequencing and chromosome-scale assembly of the giantPleurodeles waltlgenome.</title>
        <authorList>
            <person name="Brown T."/>
            <person name="Elewa A."/>
            <person name="Iarovenko S."/>
            <person name="Subramanian E."/>
            <person name="Araus A.J."/>
            <person name="Petzold A."/>
            <person name="Susuki M."/>
            <person name="Suzuki K.-i.T."/>
            <person name="Hayashi T."/>
            <person name="Toyoda A."/>
            <person name="Oliveira C."/>
            <person name="Osipova E."/>
            <person name="Leigh N.D."/>
            <person name="Simon A."/>
            <person name="Yun M.H."/>
        </authorList>
    </citation>
    <scope>NUCLEOTIDE SEQUENCE</scope>
    <source>
        <strain evidence="2">20211129_DDA</strain>
        <tissue evidence="2">Liver</tissue>
    </source>
</reference>
<feature type="compositionally biased region" description="Basic residues" evidence="1">
    <location>
        <begin position="174"/>
        <end position="183"/>
    </location>
</feature>
<dbReference type="Proteomes" id="UP001066276">
    <property type="component" value="Chromosome 7"/>
</dbReference>
<organism evidence="2 3">
    <name type="scientific">Pleurodeles waltl</name>
    <name type="common">Iberian ribbed newt</name>
    <dbReference type="NCBI Taxonomy" id="8319"/>
    <lineage>
        <taxon>Eukaryota</taxon>
        <taxon>Metazoa</taxon>
        <taxon>Chordata</taxon>
        <taxon>Craniata</taxon>
        <taxon>Vertebrata</taxon>
        <taxon>Euteleostomi</taxon>
        <taxon>Amphibia</taxon>
        <taxon>Batrachia</taxon>
        <taxon>Caudata</taxon>
        <taxon>Salamandroidea</taxon>
        <taxon>Salamandridae</taxon>
        <taxon>Pleurodelinae</taxon>
        <taxon>Pleurodeles</taxon>
    </lineage>
</organism>
<proteinExistence type="predicted"/>
<evidence type="ECO:0000313" key="3">
    <source>
        <dbReference type="Proteomes" id="UP001066276"/>
    </source>
</evidence>
<comment type="caution">
    <text evidence="2">The sequence shown here is derived from an EMBL/GenBank/DDBJ whole genome shotgun (WGS) entry which is preliminary data.</text>
</comment>